<gene>
    <name evidence="1" type="ORF">MILVUS5_LOCUS21434</name>
</gene>
<dbReference type="EMBL" id="CASHSV030000206">
    <property type="protein sequence ID" value="CAJ2654249.1"/>
    <property type="molecule type" value="Genomic_DNA"/>
</dbReference>
<reference evidence="1" key="1">
    <citation type="submission" date="2023-10" db="EMBL/GenBank/DDBJ databases">
        <authorList>
            <person name="Rodriguez Cubillos JULIANA M."/>
            <person name="De Vega J."/>
        </authorList>
    </citation>
    <scope>NUCLEOTIDE SEQUENCE</scope>
</reference>
<proteinExistence type="predicted"/>
<dbReference type="Proteomes" id="UP001177021">
    <property type="component" value="Unassembled WGS sequence"/>
</dbReference>
<evidence type="ECO:0000313" key="2">
    <source>
        <dbReference type="Proteomes" id="UP001177021"/>
    </source>
</evidence>
<keyword evidence="2" id="KW-1185">Reference proteome</keyword>
<evidence type="ECO:0000313" key="1">
    <source>
        <dbReference type="EMBL" id="CAJ2654249.1"/>
    </source>
</evidence>
<comment type="caution">
    <text evidence="1">The sequence shown here is derived from an EMBL/GenBank/DDBJ whole genome shotgun (WGS) entry which is preliminary data.</text>
</comment>
<protein>
    <submittedName>
        <fullName evidence="1">Uncharacterized protein</fullName>
    </submittedName>
</protein>
<sequence length="404" mass="45798">MSSIGRTWRELSGQNKWKNLLDPLNIDLRRYLLHYGQFAQATYDAFNFEKTSKYAGNCKYSKKDFFSKVYLEKGNPFKYSVTKYLYATSKANGSDAFLLRPLFSKDAWSIQSNWIGYVAVATEEGKAALGRRDIVVAWRGTIQDSEWLKDFDFAKDPAPLIFGSDSRVELHKGFYSLYTTENPDLQFSDASSSVRNQVLNEIRRLVEQYKNEEISITITGHSLGAALATINSVDIVANKFNIPKDQPQKAFPVTTFAFAAPRVGNSHFGKIFATYKDLSSLFIKNVTDIVPKSLVIDYAKVGEELEIDTKKSKYLKSDVSSHNLEVYLHGVAGTQGSKKGGFNLEVNRDIELINKSNDGLKDEFQIPEHWRVVENKAMVQDSDGTWKLNDDHNEDTIQILRSKI</sequence>
<name>A0ACB0KD49_TRIPR</name>
<organism evidence="1 2">
    <name type="scientific">Trifolium pratense</name>
    <name type="common">Red clover</name>
    <dbReference type="NCBI Taxonomy" id="57577"/>
    <lineage>
        <taxon>Eukaryota</taxon>
        <taxon>Viridiplantae</taxon>
        <taxon>Streptophyta</taxon>
        <taxon>Embryophyta</taxon>
        <taxon>Tracheophyta</taxon>
        <taxon>Spermatophyta</taxon>
        <taxon>Magnoliopsida</taxon>
        <taxon>eudicotyledons</taxon>
        <taxon>Gunneridae</taxon>
        <taxon>Pentapetalae</taxon>
        <taxon>rosids</taxon>
        <taxon>fabids</taxon>
        <taxon>Fabales</taxon>
        <taxon>Fabaceae</taxon>
        <taxon>Papilionoideae</taxon>
        <taxon>50 kb inversion clade</taxon>
        <taxon>NPAAA clade</taxon>
        <taxon>Hologalegina</taxon>
        <taxon>IRL clade</taxon>
        <taxon>Trifolieae</taxon>
        <taxon>Trifolium</taxon>
    </lineage>
</organism>
<accession>A0ACB0KD49</accession>